<feature type="chain" id="PRO_5038821894" evidence="1">
    <location>
        <begin position="23"/>
        <end position="265"/>
    </location>
</feature>
<dbReference type="EMBL" id="DVFU01000095">
    <property type="protein sequence ID" value="HIQ65059.1"/>
    <property type="molecule type" value="Genomic_DNA"/>
</dbReference>
<organism evidence="2 3">
    <name type="scientific">Candidatus Faecenecus gallistercoris</name>
    <dbReference type="NCBI Taxonomy" id="2840793"/>
    <lineage>
        <taxon>Bacteria</taxon>
        <taxon>Bacillati</taxon>
        <taxon>Bacillota</taxon>
        <taxon>Bacillota incertae sedis</taxon>
        <taxon>Candidatus Faecenecus</taxon>
    </lineage>
</organism>
<evidence type="ECO:0000313" key="2">
    <source>
        <dbReference type="EMBL" id="HIQ65059.1"/>
    </source>
</evidence>
<gene>
    <name evidence="2" type="ORF">IAC85_04895</name>
</gene>
<accession>A0A9D1CLR0</accession>
<protein>
    <submittedName>
        <fullName evidence="2">Uncharacterized protein</fullName>
    </submittedName>
</protein>
<comment type="caution">
    <text evidence="2">The sequence shown here is derived from an EMBL/GenBank/DDBJ whole genome shotgun (WGS) entry which is preliminary data.</text>
</comment>
<sequence length="265" mass="29169">MKKFIFSFIVVAILFSTSNVFAVDYTEIERTDEYTKATKYFKEVSVPATSVRSVGLPEYETHTVEMSKEDYENELANMDEGISPMSASSTSTSYYTLSILVAQNLNGVRNVQADINWDKKTPAAKLLQQYDILSVTYGVSGVPTGTYSTALEYTKSGTSHRTNVYSDATVPQGNANGLRDMPTDSVLSTSAKFAMPTGSIQTLRYYYNFYLRNIASGNKVCAVINHQTSFFAGPSLNVTPLASYATIIEGLTSHYETNFVCLSAD</sequence>
<keyword evidence="1" id="KW-0732">Signal</keyword>
<dbReference type="Proteomes" id="UP000886725">
    <property type="component" value="Unassembled WGS sequence"/>
</dbReference>
<feature type="signal peptide" evidence="1">
    <location>
        <begin position="1"/>
        <end position="22"/>
    </location>
</feature>
<proteinExistence type="predicted"/>
<reference evidence="2" key="1">
    <citation type="submission" date="2020-10" db="EMBL/GenBank/DDBJ databases">
        <authorList>
            <person name="Gilroy R."/>
        </authorList>
    </citation>
    <scope>NUCLEOTIDE SEQUENCE</scope>
    <source>
        <strain evidence="2">CHK165-10780</strain>
    </source>
</reference>
<evidence type="ECO:0000313" key="3">
    <source>
        <dbReference type="Proteomes" id="UP000886725"/>
    </source>
</evidence>
<dbReference type="AlphaFoldDB" id="A0A9D1CLR0"/>
<evidence type="ECO:0000256" key="1">
    <source>
        <dbReference type="SAM" id="SignalP"/>
    </source>
</evidence>
<reference evidence="2" key="2">
    <citation type="journal article" date="2021" name="PeerJ">
        <title>Extensive microbial diversity within the chicken gut microbiome revealed by metagenomics and culture.</title>
        <authorList>
            <person name="Gilroy R."/>
            <person name="Ravi A."/>
            <person name="Getino M."/>
            <person name="Pursley I."/>
            <person name="Horton D.L."/>
            <person name="Alikhan N.F."/>
            <person name="Baker D."/>
            <person name="Gharbi K."/>
            <person name="Hall N."/>
            <person name="Watson M."/>
            <person name="Adriaenssens E.M."/>
            <person name="Foster-Nyarko E."/>
            <person name="Jarju S."/>
            <person name="Secka A."/>
            <person name="Antonio M."/>
            <person name="Oren A."/>
            <person name="Chaudhuri R.R."/>
            <person name="La Ragione R."/>
            <person name="Hildebrand F."/>
            <person name="Pallen M.J."/>
        </authorList>
    </citation>
    <scope>NUCLEOTIDE SEQUENCE</scope>
    <source>
        <strain evidence="2">CHK165-10780</strain>
    </source>
</reference>
<name>A0A9D1CLR0_9FIRM</name>